<evidence type="ECO:0000313" key="3">
    <source>
        <dbReference type="Proteomes" id="UP000053593"/>
    </source>
</evidence>
<organism evidence="2 3">
    <name type="scientific">Collybiopsis luxurians FD-317 M1</name>
    <dbReference type="NCBI Taxonomy" id="944289"/>
    <lineage>
        <taxon>Eukaryota</taxon>
        <taxon>Fungi</taxon>
        <taxon>Dikarya</taxon>
        <taxon>Basidiomycota</taxon>
        <taxon>Agaricomycotina</taxon>
        <taxon>Agaricomycetes</taxon>
        <taxon>Agaricomycetidae</taxon>
        <taxon>Agaricales</taxon>
        <taxon>Marasmiineae</taxon>
        <taxon>Omphalotaceae</taxon>
        <taxon>Collybiopsis</taxon>
        <taxon>Collybiopsis luxurians</taxon>
    </lineage>
</organism>
<proteinExistence type="predicted"/>
<dbReference type="AlphaFoldDB" id="A0A0D0C4N1"/>
<keyword evidence="1" id="KW-0472">Membrane</keyword>
<gene>
    <name evidence="2" type="ORF">GYMLUDRAFT_616032</name>
</gene>
<feature type="transmembrane region" description="Helical" evidence="1">
    <location>
        <begin position="12"/>
        <end position="33"/>
    </location>
</feature>
<protein>
    <submittedName>
        <fullName evidence="2">Uncharacterized protein</fullName>
    </submittedName>
</protein>
<dbReference type="HOGENOM" id="CLU_2223565_0_0_1"/>
<evidence type="ECO:0000256" key="1">
    <source>
        <dbReference type="SAM" id="Phobius"/>
    </source>
</evidence>
<keyword evidence="1" id="KW-0812">Transmembrane</keyword>
<keyword evidence="3" id="KW-1185">Reference proteome</keyword>
<evidence type="ECO:0000313" key="2">
    <source>
        <dbReference type="EMBL" id="KIK49763.1"/>
    </source>
</evidence>
<reference evidence="2 3" key="1">
    <citation type="submission" date="2014-04" db="EMBL/GenBank/DDBJ databases">
        <title>Evolutionary Origins and Diversification of the Mycorrhizal Mutualists.</title>
        <authorList>
            <consortium name="DOE Joint Genome Institute"/>
            <consortium name="Mycorrhizal Genomics Consortium"/>
            <person name="Kohler A."/>
            <person name="Kuo A."/>
            <person name="Nagy L.G."/>
            <person name="Floudas D."/>
            <person name="Copeland A."/>
            <person name="Barry K.W."/>
            <person name="Cichocki N."/>
            <person name="Veneault-Fourrey C."/>
            <person name="LaButti K."/>
            <person name="Lindquist E.A."/>
            <person name="Lipzen A."/>
            <person name="Lundell T."/>
            <person name="Morin E."/>
            <person name="Murat C."/>
            <person name="Riley R."/>
            <person name="Ohm R."/>
            <person name="Sun H."/>
            <person name="Tunlid A."/>
            <person name="Henrissat B."/>
            <person name="Grigoriev I.V."/>
            <person name="Hibbett D.S."/>
            <person name="Martin F."/>
        </authorList>
    </citation>
    <scope>NUCLEOTIDE SEQUENCE [LARGE SCALE GENOMIC DNA]</scope>
    <source>
        <strain evidence="2 3">FD-317 M1</strain>
    </source>
</reference>
<dbReference type="EMBL" id="KN835029">
    <property type="protein sequence ID" value="KIK49763.1"/>
    <property type="molecule type" value="Genomic_DNA"/>
</dbReference>
<dbReference type="Proteomes" id="UP000053593">
    <property type="component" value="Unassembled WGS sequence"/>
</dbReference>
<sequence>MNTTLSNRFHSIGTLGYIHVVLTLPIRLLPTHSDCWHTLMLWHLGRQSSPIETPFYSWSVFIGFYGLLFGRDYRLTGSSYPVYAYSGFLNDRLLHIWYELSYGLDS</sequence>
<keyword evidence="1" id="KW-1133">Transmembrane helix</keyword>
<name>A0A0D0C4N1_9AGAR</name>
<accession>A0A0D0C4N1</accession>
<feature type="transmembrane region" description="Helical" evidence="1">
    <location>
        <begin position="53"/>
        <end position="70"/>
    </location>
</feature>